<reference evidence="2 3" key="1">
    <citation type="submission" date="2019-09" db="EMBL/GenBank/DDBJ databases">
        <title>Actinomadura physcomitrii sp. nov., a novel actinomycete isolated from moss [Physcomitrium sphaericum (Ludw) Fuernr].</title>
        <authorList>
            <person name="Zhuang X."/>
            <person name="Liu C."/>
        </authorList>
    </citation>
    <scope>NUCLEOTIDE SEQUENCE [LARGE SCALE GENOMIC DNA]</scope>
    <source>
        <strain evidence="2 3">HMC1</strain>
    </source>
</reference>
<dbReference type="RefSeq" id="WP_151570401.1">
    <property type="nucleotide sequence ID" value="NZ_WBMT01000033.1"/>
</dbReference>
<proteinExistence type="predicted"/>
<dbReference type="EMBL" id="WBMT01000033">
    <property type="protein sequence ID" value="KAB2339768.1"/>
    <property type="molecule type" value="Genomic_DNA"/>
</dbReference>
<dbReference type="Pfam" id="PF04149">
    <property type="entry name" value="DUF397"/>
    <property type="match status" value="1"/>
</dbReference>
<gene>
    <name evidence="2" type="ORF">F8566_46695</name>
</gene>
<keyword evidence="3" id="KW-1185">Reference proteome</keyword>
<sequence length="61" mass="6681">MTKHNTGWRKSSHSEPNGDCVEVARAANDTFALRDSKAATGPLLTLTNTQWAAFLATLRNH</sequence>
<dbReference type="InterPro" id="IPR007278">
    <property type="entry name" value="DUF397"/>
</dbReference>
<dbReference type="OrthoDB" id="3482373at2"/>
<dbReference type="AlphaFoldDB" id="A0A6H9YKN3"/>
<comment type="caution">
    <text evidence="2">The sequence shown here is derived from an EMBL/GenBank/DDBJ whole genome shotgun (WGS) entry which is preliminary data.</text>
</comment>
<feature type="domain" description="DUF397" evidence="1">
    <location>
        <begin position="7"/>
        <end position="59"/>
    </location>
</feature>
<dbReference type="Proteomes" id="UP000468735">
    <property type="component" value="Unassembled WGS sequence"/>
</dbReference>
<evidence type="ECO:0000259" key="1">
    <source>
        <dbReference type="Pfam" id="PF04149"/>
    </source>
</evidence>
<evidence type="ECO:0000313" key="3">
    <source>
        <dbReference type="Proteomes" id="UP000468735"/>
    </source>
</evidence>
<accession>A0A6H9YKN3</accession>
<organism evidence="2 3">
    <name type="scientific">Actinomadura rudentiformis</name>
    <dbReference type="NCBI Taxonomy" id="359158"/>
    <lineage>
        <taxon>Bacteria</taxon>
        <taxon>Bacillati</taxon>
        <taxon>Actinomycetota</taxon>
        <taxon>Actinomycetes</taxon>
        <taxon>Streptosporangiales</taxon>
        <taxon>Thermomonosporaceae</taxon>
        <taxon>Actinomadura</taxon>
    </lineage>
</organism>
<evidence type="ECO:0000313" key="2">
    <source>
        <dbReference type="EMBL" id="KAB2339768.1"/>
    </source>
</evidence>
<protein>
    <submittedName>
        <fullName evidence="2">DUF397 domain-containing protein</fullName>
    </submittedName>
</protein>
<name>A0A6H9YKN3_9ACTN</name>